<dbReference type="AlphaFoldDB" id="A0A0C2D3X1"/>
<sequence>MGRALQNIFERYSGSAVRRVVGVSDEYGIDGLYVAFIVMRERTAWPVMRSEDRQALELASRLMSGFAMLPSSTYMQVPPAEVEVLVDRIMTSVAQWARQRLSADLKREYMALLEEYAERLRPLLEAQRPGAVADPLADRPAITIALMEAFEQWLAADSTLPARRHMLAILEGLFG</sequence>
<dbReference type="EMBL" id="JMCC02000066">
    <property type="protein sequence ID" value="KIG14802.1"/>
    <property type="molecule type" value="Genomic_DNA"/>
</dbReference>
<name>A0A0C2D3X1_9BACT</name>
<proteinExistence type="predicted"/>
<evidence type="ECO:0000313" key="1">
    <source>
        <dbReference type="EMBL" id="KIG14802.1"/>
    </source>
</evidence>
<evidence type="ECO:0000313" key="2">
    <source>
        <dbReference type="Proteomes" id="UP000031599"/>
    </source>
</evidence>
<protein>
    <submittedName>
        <fullName evidence="1">Uncharacterized protein</fullName>
    </submittedName>
</protein>
<gene>
    <name evidence="1" type="ORF">DB30_06388</name>
</gene>
<organism evidence="1 2">
    <name type="scientific">Enhygromyxa salina</name>
    <dbReference type="NCBI Taxonomy" id="215803"/>
    <lineage>
        <taxon>Bacteria</taxon>
        <taxon>Pseudomonadati</taxon>
        <taxon>Myxococcota</taxon>
        <taxon>Polyangia</taxon>
        <taxon>Nannocystales</taxon>
        <taxon>Nannocystaceae</taxon>
        <taxon>Enhygromyxa</taxon>
    </lineage>
</organism>
<accession>A0A0C2D3X1</accession>
<dbReference type="Proteomes" id="UP000031599">
    <property type="component" value="Unassembled WGS sequence"/>
</dbReference>
<comment type="caution">
    <text evidence="1">The sequence shown here is derived from an EMBL/GenBank/DDBJ whole genome shotgun (WGS) entry which is preliminary data.</text>
</comment>
<reference evidence="1 2" key="1">
    <citation type="submission" date="2014-12" db="EMBL/GenBank/DDBJ databases">
        <title>Genome assembly of Enhygromyxa salina DSM 15201.</title>
        <authorList>
            <person name="Sharma G."/>
            <person name="Subramanian S."/>
        </authorList>
    </citation>
    <scope>NUCLEOTIDE SEQUENCE [LARGE SCALE GENOMIC DNA]</scope>
    <source>
        <strain evidence="1 2">DSM 15201</strain>
    </source>
</reference>